<dbReference type="PATRIC" id="fig|1321819.3.peg.2638"/>
<gene>
    <name evidence="1" type="ORF">HMPREF1981_02850</name>
</gene>
<comment type="caution">
    <text evidence="1">The sequence shown here is derived from an EMBL/GenBank/DDBJ whole genome shotgun (WGS) entry which is preliminary data.</text>
</comment>
<dbReference type="EMBL" id="AWSV01000150">
    <property type="protein sequence ID" value="ERI81908.1"/>
    <property type="molecule type" value="Genomic_DNA"/>
</dbReference>
<dbReference type="Proteomes" id="UP000016496">
    <property type="component" value="Unassembled WGS sequence"/>
</dbReference>
<protein>
    <submittedName>
        <fullName evidence="1">Uncharacterized protein</fullName>
    </submittedName>
</protein>
<evidence type="ECO:0000313" key="1">
    <source>
        <dbReference type="EMBL" id="ERI81908.1"/>
    </source>
</evidence>
<proteinExistence type="predicted"/>
<sequence>MSTLQADALPNCYGKAAACIPFPLPIGSEPKKRAVVTLVTKPPGTSPLSLHS</sequence>
<organism evidence="1 2">
    <name type="scientific">Bacteroides pyogenes F0041</name>
    <dbReference type="NCBI Taxonomy" id="1321819"/>
    <lineage>
        <taxon>Bacteria</taxon>
        <taxon>Pseudomonadati</taxon>
        <taxon>Bacteroidota</taxon>
        <taxon>Bacteroidia</taxon>
        <taxon>Bacteroidales</taxon>
        <taxon>Bacteroidaceae</taxon>
        <taxon>Bacteroides</taxon>
    </lineage>
</organism>
<reference evidence="1 2" key="1">
    <citation type="submission" date="2013-08" db="EMBL/GenBank/DDBJ databases">
        <authorList>
            <person name="Weinstock G."/>
            <person name="Sodergren E."/>
            <person name="Wylie T."/>
            <person name="Fulton L."/>
            <person name="Fulton R."/>
            <person name="Fronick C."/>
            <person name="O'Laughlin M."/>
            <person name="Godfrey J."/>
            <person name="Miner T."/>
            <person name="Herter B."/>
            <person name="Appelbaum E."/>
            <person name="Cordes M."/>
            <person name="Lek S."/>
            <person name="Wollam A."/>
            <person name="Pepin K.H."/>
            <person name="Palsikar V.B."/>
            <person name="Mitreva M."/>
            <person name="Wilson R.K."/>
        </authorList>
    </citation>
    <scope>NUCLEOTIDE SEQUENCE [LARGE SCALE GENOMIC DNA]</scope>
    <source>
        <strain evidence="1 2">F0041</strain>
    </source>
</reference>
<evidence type="ECO:0000313" key="2">
    <source>
        <dbReference type="Proteomes" id="UP000016496"/>
    </source>
</evidence>
<accession>U2CD14</accession>
<name>U2CD14_9BACE</name>
<dbReference type="HOGENOM" id="CLU_3076915_0_0_10"/>
<dbReference type="AlphaFoldDB" id="U2CD14"/>